<organism evidence="1 2">
    <name type="scientific">Panagrolaimus sp. PS1159</name>
    <dbReference type="NCBI Taxonomy" id="55785"/>
    <lineage>
        <taxon>Eukaryota</taxon>
        <taxon>Metazoa</taxon>
        <taxon>Ecdysozoa</taxon>
        <taxon>Nematoda</taxon>
        <taxon>Chromadorea</taxon>
        <taxon>Rhabditida</taxon>
        <taxon>Tylenchina</taxon>
        <taxon>Panagrolaimomorpha</taxon>
        <taxon>Panagrolaimoidea</taxon>
        <taxon>Panagrolaimidae</taxon>
        <taxon>Panagrolaimus</taxon>
    </lineage>
</organism>
<sequence length="133" mass="15753">MKIFFLNLFQNVLDLKCLIFINRRWIIEKISYDDFKFLTSSGRLEILYLCKTIVTSKTGEIIPYESLLDHTPELKRLSLEYNHYLQLSQKFIEKICASNLEEFGMYQLPINFETVAFLATLAKKKPKLRVHLI</sequence>
<proteinExistence type="predicted"/>
<evidence type="ECO:0000313" key="1">
    <source>
        <dbReference type="Proteomes" id="UP000887580"/>
    </source>
</evidence>
<reference evidence="2" key="1">
    <citation type="submission" date="2022-11" db="UniProtKB">
        <authorList>
            <consortium name="WormBaseParasite"/>
        </authorList>
    </citation>
    <scope>IDENTIFICATION</scope>
</reference>
<dbReference type="Proteomes" id="UP000887580">
    <property type="component" value="Unplaced"/>
</dbReference>
<accession>A0AC35FNU0</accession>
<evidence type="ECO:0000313" key="2">
    <source>
        <dbReference type="WBParaSite" id="PS1159_v2.g19480.t1"/>
    </source>
</evidence>
<name>A0AC35FNU0_9BILA</name>
<dbReference type="WBParaSite" id="PS1159_v2.g19480.t1">
    <property type="protein sequence ID" value="PS1159_v2.g19480.t1"/>
    <property type="gene ID" value="PS1159_v2.g19480"/>
</dbReference>
<protein>
    <submittedName>
        <fullName evidence="2">Uncharacterized protein</fullName>
    </submittedName>
</protein>